<organism evidence="1 2">
    <name type="scientific">Ascaris lumbricoides</name>
    <name type="common">Giant roundworm</name>
    <dbReference type="NCBI Taxonomy" id="6252"/>
    <lineage>
        <taxon>Eukaryota</taxon>
        <taxon>Metazoa</taxon>
        <taxon>Ecdysozoa</taxon>
        <taxon>Nematoda</taxon>
        <taxon>Chromadorea</taxon>
        <taxon>Rhabditida</taxon>
        <taxon>Spirurina</taxon>
        <taxon>Ascaridomorpha</taxon>
        <taxon>Ascaridoidea</taxon>
        <taxon>Ascarididae</taxon>
        <taxon>Ascaris</taxon>
    </lineage>
</organism>
<sequence length="137" mass="15069">MCLYLSLWQPQLGCLYVFVFVSLAASTGTPLSVASRNPLHNVPVPTDLLANVSDSTNMNCVDDYPIANASAQRKDLEAPKRSHAQCVDHEELYTASQINRGPPGVSNGSRVHWDLLLGKDETLEPADYLNFDCDAKY</sequence>
<evidence type="ECO:0000313" key="2">
    <source>
        <dbReference type="WBParaSite" id="ALUE_0001402301-mRNA-1"/>
    </source>
</evidence>
<dbReference type="AlphaFoldDB" id="A0A0M3I9A9"/>
<reference evidence="2" key="1">
    <citation type="submission" date="2017-02" db="UniProtKB">
        <authorList>
            <consortium name="WormBaseParasite"/>
        </authorList>
    </citation>
    <scope>IDENTIFICATION</scope>
</reference>
<dbReference type="Proteomes" id="UP000036681">
    <property type="component" value="Unplaced"/>
</dbReference>
<proteinExistence type="predicted"/>
<dbReference type="WBParaSite" id="ALUE_0001402301-mRNA-1">
    <property type="protein sequence ID" value="ALUE_0001402301-mRNA-1"/>
    <property type="gene ID" value="ALUE_0001402301"/>
</dbReference>
<protein>
    <submittedName>
        <fullName evidence="2">Uncharacterized protein</fullName>
    </submittedName>
</protein>
<accession>A0A0M3I9A9</accession>
<evidence type="ECO:0000313" key="1">
    <source>
        <dbReference type="Proteomes" id="UP000036681"/>
    </source>
</evidence>
<keyword evidence="1" id="KW-1185">Reference proteome</keyword>
<name>A0A0M3I9A9_ASCLU</name>